<feature type="active site" description="Proton acceptor" evidence="4">
    <location>
        <position position="229"/>
    </location>
</feature>
<dbReference type="EMBL" id="JALGCL010000001">
    <property type="protein sequence ID" value="MCJ0824674.1"/>
    <property type="molecule type" value="Genomic_DNA"/>
</dbReference>
<feature type="domain" description="PNPLA" evidence="5">
    <location>
        <begin position="23"/>
        <end position="243"/>
    </location>
</feature>
<dbReference type="SUPFAM" id="SSF52151">
    <property type="entry name" value="FabD/lysophospholipase-like"/>
    <property type="match status" value="1"/>
</dbReference>
<feature type="short sequence motif" description="DGA/G" evidence="4">
    <location>
        <begin position="229"/>
        <end position="231"/>
    </location>
</feature>
<dbReference type="InterPro" id="IPR050301">
    <property type="entry name" value="NTE"/>
</dbReference>
<dbReference type="PANTHER" id="PTHR14226:SF57">
    <property type="entry name" value="BLR7027 PROTEIN"/>
    <property type="match status" value="1"/>
</dbReference>
<dbReference type="Gene3D" id="3.40.1090.10">
    <property type="entry name" value="Cytosolic phospholipase A2 catalytic domain"/>
    <property type="match status" value="2"/>
</dbReference>
<evidence type="ECO:0000259" key="5">
    <source>
        <dbReference type="PROSITE" id="PS51635"/>
    </source>
</evidence>
<evidence type="ECO:0000256" key="2">
    <source>
        <dbReference type="ARBA" id="ARBA00022963"/>
    </source>
</evidence>
<name>A0ABT0A127_9GAMM</name>
<dbReference type="InterPro" id="IPR002641">
    <property type="entry name" value="PNPLA_dom"/>
</dbReference>
<gene>
    <name evidence="6" type="ORF">MQC88_01650</name>
</gene>
<dbReference type="InterPro" id="IPR016035">
    <property type="entry name" value="Acyl_Trfase/lysoPLipase"/>
</dbReference>
<dbReference type="PANTHER" id="PTHR14226">
    <property type="entry name" value="NEUROPATHY TARGET ESTERASE/SWISS CHEESE D.MELANOGASTER"/>
    <property type="match status" value="1"/>
</dbReference>
<keyword evidence="3 4" id="KW-0443">Lipid metabolism</keyword>
<organism evidence="6 7">
    <name type="scientific">Cognatiluteimonas sedimenti</name>
    <dbReference type="NCBI Taxonomy" id="2927791"/>
    <lineage>
        <taxon>Bacteria</taxon>
        <taxon>Pseudomonadati</taxon>
        <taxon>Pseudomonadota</taxon>
        <taxon>Gammaproteobacteria</taxon>
        <taxon>Lysobacterales</taxon>
        <taxon>Lysobacteraceae</taxon>
        <taxon>Cognatiluteimonas</taxon>
    </lineage>
</organism>
<keyword evidence="7" id="KW-1185">Reference proteome</keyword>
<evidence type="ECO:0000313" key="6">
    <source>
        <dbReference type="EMBL" id="MCJ0824674.1"/>
    </source>
</evidence>
<comment type="caution">
    <text evidence="6">The sequence shown here is derived from an EMBL/GenBank/DDBJ whole genome shotgun (WGS) entry which is preliminary data.</text>
</comment>
<sequence>MLSLHSARSRASHPGRDPRIGLAIAGGGPIGAMYELGALRALDEACDGLDLTRMDCYVGVSSGAFLAAGLANRMDTAQLCRVFITGDSTDVRFRPETFLRPALTEYLRRLGAAPRLAGGLARDLLLGRGDSRWSDLLTRIGGLVPTGLFDNAEVEHFLRDVFSRRGRSNDFRKLERPLYVIAVDLDSGEAVRFGGEGWDDVPISRAVQASAALPGLYPPVALRGRQFVDGALRRTMHASVVLDRDVDLMIGINPLVPFNAGGRRRAGRGQAGRRIADGGLPVVLSQTFRTLLQSRMQVGLARYAQQYPGIDQLVFEPNPSDGELFYTNVFSFAARRRVCDLAYRNTLADLRTRAGELRPLLAAHGIELRDELIADEGRSILDGLLPAPRHSDTTARLQRALDDVERHITRRQHHAGHP</sequence>
<feature type="active site" description="Nucleophile" evidence="4">
    <location>
        <position position="61"/>
    </location>
</feature>
<comment type="caution">
    <text evidence="4">Lacks conserved residue(s) required for the propagation of feature annotation.</text>
</comment>
<protein>
    <submittedName>
        <fullName evidence="6">Patatin-like phospholipase family protein</fullName>
    </submittedName>
</protein>
<accession>A0ABT0A127</accession>
<evidence type="ECO:0000256" key="4">
    <source>
        <dbReference type="PROSITE-ProRule" id="PRU01161"/>
    </source>
</evidence>
<evidence type="ECO:0000256" key="1">
    <source>
        <dbReference type="ARBA" id="ARBA00022801"/>
    </source>
</evidence>
<keyword evidence="2 4" id="KW-0442">Lipid degradation</keyword>
<evidence type="ECO:0000313" key="7">
    <source>
        <dbReference type="Proteomes" id="UP001165423"/>
    </source>
</evidence>
<dbReference type="Proteomes" id="UP001165423">
    <property type="component" value="Unassembled WGS sequence"/>
</dbReference>
<dbReference type="PROSITE" id="PS51635">
    <property type="entry name" value="PNPLA"/>
    <property type="match status" value="1"/>
</dbReference>
<proteinExistence type="predicted"/>
<dbReference type="Pfam" id="PF01734">
    <property type="entry name" value="Patatin"/>
    <property type="match status" value="1"/>
</dbReference>
<dbReference type="RefSeq" id="WP_243318626.1">
    <property type="nucleotide sequence ID" value="NZ_JALGCL010000001.1"/>
</dbReference>
<reference evidence="6 7" key="1">
    <citation type="submission" date="2022-03" db="EMBL/GenBank/DDBJ databases">
        <title>Luteimonas soily sp. nov., a novel bacterium isolated from the soil.</title>
        <authorList>
            <person name="Zhang X."/>
        </authorList>
    </citation>
    <scope>NUCLEOTIDE SEQUENCE [LARGE SCALE GENOMIC DNA]</scope>
    <source>
        <strain evidence="6 7">50</strain>
    </source>
</reference>
<feature type="short sequence motif" description="GXSXG" evidence="4">
    <location>
        <begin position="59"/>
        <end position="63"/>
    </location>
</feature>
<evidence type="ECO:0000256" key="3">
    <source>
        <dbReference type="ARBA" id="ARBA00023098"/>
    </source>
</evidence>
<keyword evidence="1 4" id="KW-0378">Hydrolase</keyword>